<protein>
    <submittedName>
        <fullName evidence="1">Uncharacterized protein</fullName>
    </submittedName>
</protein>
<keyword evidence="1" id="KW-0496">Mitochondrion</keyword>
<dbReference type="AlphaFoldDB" id="A0A1Y0AYU9"/>
<reference evidence="1" key="1">
    <citation type="submission" date="2017-03" db="EMBL/GenBank/DDBJ databases">
        <title>The mitochondrial genome of the carnivorous plant Utricularia reniformis (Lentibulariaceae): structure, comparative analysis and evolutionary landmarks.</title>
        <authorList>
            <person name="Silva S.R."/>
            <person name="Alvarenga D.O."/>
            <person name="Michael T.P."/>
            <person name="Miranda V.F.O."/>
            <person name="Varani A.M."/>
        </authorList>
    </citation>
    <scope>NUCLEOTIDE SEQUENCE</scope>
</reference>
<name>A0A1Y0AYU9_9LAMI</name>
<gene>
    <name evidence="1" type="ORF">AEK19_MT1037</name>
</gene>
<geneLocation type="mitochondrion" evidence="1"/>
<accession>A0A1Y0AYU9</accession>
<organism evidence="1">
    <name type="scientific">Utricularia reniformis</name>
    <dbReference type="NCBI Taxonomy" id="192314"/>
    <lineage>
        <taxon>Eukaryota</taxon>
        <taxon>Viridiplantae</taxon>
        <taxon>Streptophyta</taxon>
        <taxon>Embryophyta</taxon>
        <taxon>Tracheophyta</taxon>
        <taxon>Spermatophyta</taxon>
        <taxon>Magnoliopsida</taxon>
        <taxon>eudicotyledons</taxon>
        <taxon>Gunneridae</taxon>
        <taxon>Pentapetalae</taxon>
        <taxon>asterids</taxon>
        <taxon>lamiids</taxon>
        <taxon>Lamiales</taxon>
        <taxon>Lentibulariaceae</taxon>
        <taxon>Utricularia</taxon>
    </lineage>
</organism>
<sequence length="106" mass="11756">MLECDLTVSGLSKESKLFFYSSEERLSHCSILRPSVSDETIPFLYLSFNVSFLPSRISYGTREIIDNGGSRDLLPSQPSLGELKKLLQNPLLLNPGRRTPGSGSSY</sequence>
<evidence type="ECO:0000313" key="1">
    <source>
        <dbReference type="EMBL" id="ART30342.1"/>
    </source>
</evidence>
<proteinExistence type="predicted"/>
<dbReference type="EMBL" id="KY774314">
    <property type="protein sequence ID" value="ART30342.1"/>
    <property type="molecule type" value="Genomic_DNA"/>
</dbReference>